<reference evidence="2" key="1">
    <citation type="submission" date="2023-07" db="EMBL/GenBank/DDBJ databases">
        <title>The genome sequence of Rhodocytophaga aerolata KACC 12507.</title>
        <authorList>
            <person name="Zhang X."/>
        </authorList>
    </citation>
    <scope>NUCLEOTIDE SEQUENCE</scope>
    <source>
        <strain evidence="2">KACC 12507</strain>
    </source>
</reference>
<dbReference type="InterPro" id="IPR056926">
    <property type="entry name" value="FLQE3_permease"/>
</dbReference>
<evidence type="ECO:0000313" key="2">
    <source>
        <dbReference type="EMBL" id="MDO1447734.1"/>
    </source>
</evidence>
<evidence type="ECO:0008006" key="4">
    <source>
        <dbReference type="Google" id="ProtNLM"/>
    </source>
</evidence>
<dbReference type="EMBL" id="JAUKPO010000008">
    <property type="protein sequence ID" value="MDO1447734.1"/>
    <property type="molecule type" value="Genomic_DNA"/>
</dbReference>
<feature type="transmembrane region" description="Helical" evidence="1">
    <location>
        <begin position="201"/>
        <end position="220"/>
    </location>
</feature>
<feature type="transmembrane region" description="Helical" evidence="1">
    <location>
        <begin position="91"/>
        <end position="112"/>
    </location>
</feature>
<feature type="transmembrane region" description="Helical" evidence="1">
    <location>
        <begin position="20"/>
        <end position="38"/>
    </location>
</feature>
<feature type="transmembrane region" description="Helical" evidence="1">
    <location>
        <begin position="151"/>
        <end position="170"/>
    </location>
</feature>
<accession>A0ABT8R6K9</accession>
<proteinExistence type="predicted"/>
<evidence type="ECO:0000256" key="1">
    <source>
        <dbReference type="SAM" id="Phobius"/>
    </source>
</evidence>
<gene>
    <name evidence="2" type="ORF">Q0590_15795</name>
</gene>
<name>A0ABT8R6K9_9BACT</name>
<comment type="caution">
    <text evidence="2">The sequence shown here is derived from an EMBL/GenBank/DDBJ whole genome shotgun (WGS) entry which is preliminary data.</text>
</comment>
<keyword evidence="1" id="KW-0812">Transmembrane</keyword>
<keyword evidence="1" id="KW-0472">Membrane</keyword>
<evidence type="ECO:0000313" key="3">
    <source>
        <dbReference type="Proteomes" id="UP001168528"/>
    </source>
</evidence>
<protein>
    <recommendedName>
        <fullName evidence="4">ABC transporter permease</fullName>
    </recommendedName>
</protein>
<organism evidence="2 3">
    <name type="scientific">Rhodocytophaga aerolata</name>
    <dbReference type="NCBI Taxonomy" id="455078"/>
    <lineage>
        <taxon>Bacteria</taxon>
        <taxon>Pseudomonadati</taxon>
        <taxon>Bacteroidota</taxon>
        <taxon>Cytophagia</taxon>
        <taxon>Cytophagales</taxon>
        <taxon>Rhodocytophagaceae</taxon>
        <taxon>Rhodocytophaga</taxon>
    </lineage>
</organism>
<dbReference type="RefSeq" id="WP_302038538.1">
    <property type="nucleotide sequence ID" value="NZ_JAUKPO010000008.1"/>
</dbReference>
<feature type="transmembrane region" description="Helical" evidence="1">
    <location>
        <begin position="44"/>
        <end position="70"/>
    </location>
</feature>
<sequence>MTYFWQLLKWDVILLNRNRLFLLAALVAGIYIALFYLLKPLGNLTNILIILIFNDPVITGYLFASVLLLFDKNQHTLQAISVLPLPFQTYLLSKTVLLSLLATGISFIMAFATKGTDFNLFHLLAAAFLSAFMFSLAGFAVGAFTRSFNQLLVYSVPFFVLTGLPFLSLFGIGDLVHYFIIPSAGGIGVLQAAFEEKSFGHLFLMYGHLLLWTAISWIIASKVTVKKLL</sequence>
<feature type="transmembrane region" description="Helical" evidence="1">
    <location>
        <begin position="118"/>
        <end position="144"/>
    </location>
</feature>
<dbReference type="Pfam" id="PF24686">
    <property type="entry name" value="FLQE3_permease"/>
    <property type="match status" value="1"/>
</dbReference>
<dbReference type="Proteomes" id="UP001168528">
    <property type="component" value="Unassembled WGS sequence"/>
</dbReference>
<keyword evidence="1" id="KW-1133">Transmembrane helix</keyword>
<keyword evidence="3" id="KW-1185">Reference proteome</keyword>